<proteinExistence type="predicted"/>
<feature type="non-terminal residue" evidence="2">
    <location>
        <position position="98"/>
    </location>
</feature>
<evidence type="ECO:0000313" key="3">
    <source>
        <dbReference type="Proteomes" id="UP000700334"/>
    </source>
</evidence>
<accession>A0A8J6AMZ0</accession>
<name>A0A8J6AMZ0_GALPY</name>
<evidence type="ECO:0000313" key="2">
    <source>
        <dbReference type="EMBL" id="KAG8522331.1"/>
    </source>
</evidence>
<evidence type="ECO:0000259" key="1">
    <source>
        <dbReference type="Pfam" id="PF00021"/>
    </source>
</evidence>
<feature type="domain" description="UPAR/Ly6" evidence="1">
    <location>
        <begin position="6"/>
        <end position="85"/>
    </location>
</feature>
<dbReference type="EMBL" id="JAGFMF010011443">
    <property type="protein sequence ID" value="KAG8522331.1"/>
    <property type="molecule type" value="Genomic_DNA"/>
</dbReference>
<protein>
    <recommendedName>
        <fullName evidence="1">UPAR/Ly6 domain-containing protein</fullName>
    </recommendedName>
</protein>
<keyword evidence="3" id="KW-1185">Reference proteome</keyword>
<sequence length="98" mass="11173">WSSVTLCASCDEFTDKTCKRNPGSCVARYPDFACQTKEIYALRYTGEYVFRYAILGCPKRCAEYTRVTNWDKTVFSCCHEGYCNSKSPVNLTPSKSSY</sequence>
<dbReference type="AlphaFoldDB" id="A0A8J6AMZ0"/>
<dbReference type="InterPro" id="IPR016054">
    <property type="entry name" value="LY6_UPA_recep-like"/>
</dbReference>
<reference evidence="2" key="1">
    <citation type="journal article" date="2021" name="Evol. Appl.">
        <title>The genome of the Pyrenean desman and the effects of bottlenecks and inbreeding on the genomic landscape of an endangered species.</title>
        <authorList>
            <person name="Escoda L."/>
            <person name="Castresana J."/>
        </authorList>
    </citation>
    <scope>NUCLEOTIDE SEQUENCE</scope>
    <source>
        <strain evidence="2">IBE-C5619</strain>
    </source>
</reference>
<dbReference type="Proteomes" id="UP000700334">
    <property type="component" value="Unassembled WGS sequence"/>
</dbReference>
<gene>
    <name evidence="2" type="ORF">J0S82_007939</name>
</gene>
<organism evidence="2 3">
    <name type="scientific">Galemys pyrenaicus</name>
    <name type="common">Iberian desman</name>
    <name type="synonym">Pyrenean desman</name>
    <dbReference type="NCBI Taxonomy" id="202257"/>
    <lineage>
        <taxon>Eukaryota</taxon>
        <taxon>Metazoa</taxon>
        <taxon>Chordata</taxon>
        <taxon>Craniata</taxon>
        <taxon>Vertebrata</taxon>
        <taxon>Euteleostomi</taxon>
        <taxon>Mammalia</taxon>
        <taxon>Eutheria</taxon>
        <taxon>Laurasiatheria</taxon>
        <taxon>Eulipotyphla</taxon>
        <taxon>Talpidae</taxon>
        <taxon>Galemys</taxon>
    </lineage>
</organism>
<comment type="caution">
    <text evidence="2">The sequence shown here is derived from an EMBL/GenBank/DDBJ whole genome shotgun (WGS) entry which is preliminary data.</text>
</comment>
<dbReference type="OrthoDB" id="9793896at2759"/>
<dbReference type="Pfam" id="PF00021">
    <property type="entry name" value="UPAR_LY6"/>
    <property type="match status" value="1"/>
</dbReference>